<comment type="caution">
    <text evidence="2">The sequence shown here is derived from an EMBL/GenBank/DDBJ whole genome shotgun (WGS) entry which is preliminary data.</text>
</comment>
<dbReference type="Proteomes" id="UP001058974">
    <property type="component" value="Chromosome 7"/>
</dbReference>
<sequence length="305" mass="34415">MVQFPSVDELLSICTKLLHKESLAFPVHDLLVMICSHDEGRYRSNVVTFLIDRIKECGLVSSHGNGTMLAALFHVLALILNEDVVAREAASKSSFIKIASDILYQWDSTLSQGEKGQVPKWVRVAFLALDRLLQVDERLNSEIAEQLKKEVVNSTQTSLTIDDDKQHNLQSALGLSSNCSNYQKWMKTFGSAQHIMAGHEKKNIEVPTLKARARMQPLPFLLSSLLPSRPQLKLPEEKFSDEDNLDGDLDEPSDSGNETDPDDFPPFKPLTKAQLRNLSRAQKKAYLDEFEYRKKNSLCEETIEV</sequence>
<reference evidence="2 3" key="1">
    <citation type="journal article" date="2022" name="Nat. Genet.">
        <title>Improved pea reference genome and pan-genome highlight genomic features and evolutionary characteristics.</title>
        <authorList>
            <person name="Yang T."/>
            <person name="Liu R."/>
            <person name="Luo Y."/>
            <person name="Hu S."/>
            <person name="Wang D."/>
            <person name="Wang C."/>
            <person name="Pandey M.K."/>
            <person name="Ge S."/>
            <person name="Xu Q."/>
            <person name="Li N."/>
            <person name="Li G."/>
            <person name="Huang Y."/>
            <person name="Saxena R.K."/>
            <person name="Ji Y."/>
            <person name="Li M."/>
            <person name="Yan X."/>
            <person name="He Y."/>
            <person name="Liu Y."/>
            <person name="Wang X."/>
            <person name="Xiang C."/>
            <person name="Varshney R.K."/>
            <person name="Ding H."/>
            <person name="Gao S."/>
            <person name="Zong X."/>
        </authorList>
    </citation>
    <scope>NUCLEOTIDE SEQUENCE [LARGE SCALE GENOMIC DNA]</scope>
    <source>
        <strain evidence="2 3">cv. Zhongwan 6</strain>
    </source>
</reference>
<feature type="region of interest" description="Disordered" evidence="1">
    <location>
        <begin position="235"/>
        <end position="270"/>
    </location>
</feature>
<dbReference type="EMBL" id="JAMSHJ010000007">
    <property type="protein sequence ID" value="KAI5382571.1"/>
    <property type="molecule type" value="Genomic_DNA"/>
</dbReference>
<evidence type="ECO:0000313" key="3">
    <source>
        <dbReference type="Proteomes" id="UP001058974"/>
    </source>
</evidence>
<evidence type="ECO:0000256" key="1">
    <source>
        <dbReference type="SAM" id="MobiDB-lite"/>
    </source>
</evidence>
<evidence type="ECO:0000313" key="2">
    <source>
        <dbReference type="EMBL" id="KAI5382571.1"/>
    </source>
</evidence>
<proteinExistence type="predicted"/>
<feature type="compositionally biased region" description="Acidic residues" evidence="1">
    <location>
        <begin position="239"/>
        <end position="263"/>
    </location>
</feature>
<dbReference type="Gramene" id="Psat07G0013000-T1">
    <property type="protein sequence ID" value="KAI5382571.1"/>
    <property type="gene ID" value="KIW84_070130"/>
</dbReference>
<name>A0A9D4VFF0_PEA</name>
<organism evidence="2 3">
    <name type="scientific">Pisum sativum</name>
    <name type="common">Garden pea</name>
    <name type="synonym">Lathyrus oleraceus</name>
    <dbReference type="NCBI Taxonomy" id="3888"/>
    <lineage>
        <taxon>Eukaryota</taxon>
        <taxon>Viridiplantae</taxon>
        <taxon>Streptophyta</taxon>
        <taxon>Embryophyta</taxon>
        <taxon>Tracheophyta</taxon>
        <taxon>Spermatophyta</taxon>
        <taxon>Magnoliopsida</taxon>
        <taxon>eudicotyledons</taxon>
        <taxon>Gunneridae</taxon>
        <taxon>Pentapetalae</taxon>
        <taxon>rosids</taxon>
        <taxon>fabids</taxon>
        <taxon>Fabales</taxon>
        <taxon>Fabaceae</taxon>
        <taxon>Papilionoideae</taxon>
        <taxon>50 kb inversion clade</taxon>
        <taxon>NPAAA clade</taxon>
        <taxon>Hologalegina</taxon>
        <taxon>IRL clade</taxon>
        <taxon>Fabeae</taxon>
        <taxon>Lathyrus</taxon>
    </lineage>
</organism>
<protein>
    <submittedName>
        <fullName evidence="2">Uncharacterized protein</fullName>
    </submittedName>
</protein>
<gene>
    <name evidence="2" type="ORF">KIW84_070130</name>
</gene>
<keyword evidence="3" id="KW-1185">Reference proteome</keyword>
<accession>A0A9D4VFF0</accession>
<dbReference type="AlphaFoldDB" id="A0A9D4VFF0"/>